<feature type="transmembrane region" description="Helical" evidence="2">
    <location>
        <begin position="69"/>
        <end position="92"/>
    </location>
</feature>
<dbReference type="HOGENOM" id="CLU_1120715_0_0_1"/>
<dbReference type="EMBL" id="KN837468">
    <property type="protein sequence ID" value="KIJ24650.1"/>
    <property type="molecule type" value="Genomic_DNA"/>
</dbReference>
<evidence type="ECO:0000256" key="1">
    <source>
        <dbReference type="SAM" id="MobiDB-lite"/>
    </source>
</evidence>
<evidence type="ECO:0000313" key="3">
    <source>
        <dbReference type="EMBL" id="KIJ24650.1"/>
    </source>
</evidence>
<keyword evidence="2" id="KW-1133">Transmembrane helix</keyword>
<evidence type="ECO:0000256" key="2">
    <source>
        <dbReference type="SAM" id="Phobius"/>
    </source>
</evidence>
<feature type="transmembrane region" description="Helical" evidence="2">
    <location>
        <begin position="133"/>
        <end position="149"/>
    </location>
</feature>
<protein>
    <submittedName>
        <fullName evidence="3">Uncharacterized protein</fullName>
    </submittedName>
</protein>
<accession>A0A0C9UHF5</accession>
<gene>
    <name evidence="3" type="ORF">M422DRAFT_56316</name>
</gene>
<dbReference type="AlphaFoldDB" id="A0A0C9UHF5"/>
<dbReference type="Proteomes" id="UP000054279">
    <property type="component" value="Unassembled WGS sequence"/>
</dbReference>
<name>A0A0C9UHF5_SPHS4</name>
<organism evidence="3 4">
    <name type="scientific">Sphaerobolus stellatus (strain SS14)</name>
    <dbReference type="NCBI Taxonomy" id="990650"/>
    <lineage>
        <taxon>Eukaryota</taxon>
        <taxon>Fungi</taxon>
        <taxon>Dikarya</taxon>
        <taxon>Basidiomycota</taxon>
        <taxon>Agaricomycotina</taxon>
        <taxon>Agaricomycetes</taxon>
        <taxon>Phallomycetidae</taxon>
        <taxon>Geastrales</taxon>
        <taxon>Sphaerobolaceae</taxon>
        <taxon>Sphaerobolus</taxon>
    </lineage>
</organism>
<proteinExistence type="predicted"/>
<feature type="region of interest" description="Disordered" evidence="1">
    <location>
        <begin position="202"/>
        <end position="228"/>
    </location>
</feature>
<feature type="compositionally biased region" description="Basic and acidic residues" evidence="1">
    <location>
        <begin position="206"/>
        <end position="216"/>
    </location>
</feature>
<keyword evidence="2" id="KW-0472">Membrane</keyword>
<reference evidence="3 4" key="1">
    <citation type="submission" date="2014-06" db="EMBL/GenBank/DDBJ databases">
        <title>Evolutionary Origins and Diversification of the Mycorrhizal Mutualists.</title>
        <authorList>
            <consortium name="DOE Joint Genome Institute"/>
            <consortium name="Mycorrhizal Genomics Consortium"/>
            <person name="Kohler A."/>
            <person name="Kuo A."/>
            <person name="Nagy L.G."/>
            <person name="Floudas D."/>
            <person name="Copeland A."/>
            <person name="Barry K.W."/>
            <person name="Cichocki N."/>
            <person name="Veneault-Fourrey C."/>
            <person name="LaButti K."/>
            <person name="Lindquist E.A."/>
            <person name="Lipzen A."/>
            <person name="Lundell T."/>
            <person name="Morin E."/>
            <person name="Murat C."/>
            <person name="Riley R."/>
            <person name="Ohm R."/>
            <person name="Sun H."/>
            <person name="Tunlid A."/>
            <person name="Henrissat B."/>
            <person name="Grigoriev I.V."/>
            <person name="Hibbett D.S."/>
            <person name="Martin F."/>
        </authorList>
    </citation>
    <scope>NUCLEOTIDE SEQUENCE [LARGE SCALE GENOMIC DNA]</scope>
    <source>
        <strain evidence="3 4">SS14</strain>
    </source>
</reference>
<feature type="transmembrane region" description="Helical" evidence="2">
    <location>
        <begin position="39"/>
        <end position="57"/>
    </location>
</feature>
<evidence type="ECO:0000313" key="4">
    <source>
        <dbReference type="Proteomes" id="UP000054279"/>
    </source>
</evidence>
<sequence length="248" mass="27294">MILCILFTAYTTVFLVQLPFSTCSTPQRDHLTFSSLESISVVLSDAAVFIITAYYVWKEYSLSREIYSAGQRSLLGLFIQQGVIRFLIMFIWNVELAITEKVVKVGPQHDIHLKLSLRLSLLACKGPLAGVDAPLYIVVSVIFMCRFLLQIRGFGNLRLDSAINTTGLARNPSRSLSMFQAAKRKISDSLFGDLGATLSAADDGNEDGRRSLESHRSGSSGSGSEEHDLGATHVNRLINFTARRDVSG</sequence>
<keyword evidence="4" id="KW-1185">Reference proteome</keyword>
<keyword evidence="2" id="KW-0812">Transmembrane</keyword>